<keyword evidence="7" id="KW-1133">Transmembrane helix</keyword>
<dbReference type="GO" id="GO:0017110">
    <property type="term" value="F:nucleoside diphosphate phosphatase activity"/>
    <property type="evidence" value="ECO:0007669"/>
    <property type="project" value="TreeGrafter"/>
</dbReference>
<keyword evidence="4" id="KW-0547">Nucleotide-binding</keyword>
<dbReference type="CDD" id="cd24041">
    <property type="entry name" value="ASKHA_NBD_AtAPY1-like"/>
    <property type="match status" value="1"/>
</dbReference>
<keyword evidence="4" id="KW-0067">ATP-binding</keyword>
<dbReference type="EMBL" id="CM035412">
    <property type="protein sequence ID" value="KAH7432826.1"/>
    <property type="molecule type" value="Genomic_DNA"/>
</dbReference>
<keyword evidence="7" id="KW-0472">Membrane</keyword>
<evidence type="ECO:0000256" key="3">
    <source>
        <dbReference type="PIRSR" id="PIRSR600407-1"/>
    </source>
</evidence>
<dbReference type="FunFam" id="3.30.420.150:FF:000008">
    <property type="entry name" value="Apyrase 1"/>
    <property type="match status" value="1"/>
</dbReference>
<comment type="caution">
    <text evidence="8">The sequence shown here is derived from an EMBL/GenBank/DDBJ whole genome shotgun (WGS) entry which is preliminary data.</text>
</comment>
<dbReference type="PANTHER" id="PTHR11782:SF83">
    <property type="entry name" value="GUANOSINE-DIPHOSPHATASE"/>
    <property type="match status" value="1"/>
</dbReference>
<evidence type="ECO:0000256" key="6">
    <source>
        <dbReference type="SAM" id="MobiDB-lite"/>
    </source>
</evidence>
<keyword evidence="7" id="KW-0812">Transmembrane</keyword>
<feature type="binding site" evidence="4">
    <location>
        <begin position="271"/>
        <end position="275"/>
    </location>
    <ligand>
        <name>ATP</name>
        <dbReference type="ChEBI" id="CHEBI:30616"/>
    </ligand>
</feature>
<keyword evidence="9" id="KW-1185">Reference proteome</keyword>
<dbReference type="AlphaFoldDB" id="A0A8T2UG49"/>
<sequence length="519" mass="57167">MQKVSGELDPSTKHAVRHRSNSSIIELESLGGAAQDQDQRMKRFRQETFGEKAYRFRGVLLVVCVPLLLIAFVLFAMPRRTVQSSRISSVDLFENPDDIHAHHSLHLSSSRSESDRKYAVVFDAGSSGSRVHVYCFDHNLELIPIGDEIELFRQTKPGLSSYASDPEKGANSLRVLLDDAIKVVPSKQRSTTPIRLGATAGLRTLPGTAAQELLGAVITLFEESPFKFQSDWVNILDGVEEGAFEWVTINYLLGNLGKEYGETVGVVDLGGGSVQMAYAISESAAAKAPKAGEGEDVYVKELNLLGKKYYLYVHSYLHYGLLAARAEVLKLVQEQESCPCLAEGFKGEYMYGSDTFKAVGSSSGANFRSCKKLLVKALKKDDACEHMQCTFGGIWNGGGGDGQNKLFVASFFFDRAFQADIIDNPDAVEATLKPSDFRKAARKVCAMSKEDISRNYTRVADSDLPYFCLDLAYQYTLLTDGFAIDREKEITLIKKVKYKNDAVEAAWPLGTAIEAISVT</sequence>
<reference evidence="8" key="1">
    <citation type="submission" date="2021-08" db="EMBL/GenBank/DDBJ databases">
        <title>WGS assembly of Ceratopteris richardii.</title>
        <authorList>
            <person name="Marchant D.B."/>
            <person name="Chen G."/>
            <person name="Jenkins J."/>
            <person name="Shu S."/>
            <person name="Leebens-Mack J."/>
            <person name="Grimwood J."/>
            <person name="Schmutz J."/>
            <person name="Soltis P."/>
            <person name="Soltis D."/>
            <person name="Chen Z.-H."/>
        </authorList>
    </citation>
    <scope>NUCLEOTIDE SEQUENCE</scope>
    <source>
        <strain evidence="8">Whitten #5841</strain>
        <tissue evidence="8">Leaf</tissue>
    </source>
</reference>
<dbReference type="Pfam" id="PF01150">
    <property type="entry name" value="GDA1_CD39"/>
    <property type="match status" value="1"/>
</dbReference>
<protein>
    <recommendedName>
        <fullName evidence="10">Apyrase</fullName>
    </recommendedName>
</protein>
<dbReference type="GO" id="GO:0016020">
    <property type="term" value="C:membrane"/>
    <property type="evidence" value="ECO:0007669"/>
    <property type="project" value="TreeGrafter"/>
</dbReference>
<dbReference type="OMA" id="WTCRIKE"/>
<evidence type="ECO:0000313" key="8">
    <source>
        <dbReference type="EMBL" id="KAH7432826.1"/>
    </source>
</evidence>
<evidence type="ECO:0000256" key="1">
    <source>
        <dbReference type="ARBA" id="ARBA00009283"/>
    </source>
</evidence>
<gene>
    <name evidence="8" type="ORF">KP509_07G042000</name>
</gene>
<dbReference type="InterPro" id="IPR000407">
    <property type="entry name" value="GDA1_CD39_NTPase"/>
</dbReference>
<dbReference type="PROSITE" id="PS01238">
    <property type="entry name" value="GDA1_CD39_NTPASE"/>
    <property type="match status" value="1"/>
</dbReference>
<proteinExistence type="inferred from homology"/>
<dbReference type="Gene3D" id="3.30.420.40">
    <property type="match status" value="1"/>
</dbReference>
<dbReference type="GO" id="GO:0009134">
    <property type="term" value="P:nucleoside diphosphate catabolic process"/>
    <property type="evidence" value="ECO:0007669"/>
    <property type="project" value="TreeGrafter"/>
</dbReference>
<evidence type="ECO:0000256" key="5">
    <source>
        <dbReference type="RuleBase" id="RU003833"/>
    </source>
</evidence>
<evidence type="ECO:0000256" key="2">
    <source>
        <dbReference type="ARBA" id="ARBA00022801"/>
    </source>
</evidence>
<dbReference type="OrthoDB" id="6372431at2759"/>
<feature type="transmembrane region" description="Helical" evidence="7">
    <location>
        <begin position="58"/>
        <end position="77"/>
    </location>
</feature>
<feature type="active site" description="Proton acceptor" evidence="3">
    <location>
        <position position="241"/>
    </location>
</feature>
<name>A0A8T2UG49_CERRI</name>
<dbReference type="EMBL" id="CM035412">
    <property type="protein sequence ID" value="KAH7432825.1"/>
    <property type="molecule type" value="Genomic_DNA"/>
</dbReference>
<feature type="region of interest" description="Disordered" evidence="6">
    <location>
        <begin position="1"/>
        <end position="20"/>
    </location>
</feature>
<evidence type="ECO:0008006" key="10">
    <source>
        <dbReference type="Google" id="ProtNLM"/>
    </source>
</evidence>
<evidence type="ECO:0000313" key="9">
    <source>
        <dbReference type="Proteomes" id="UP000825935"/>
    </source>
</evidence>
<evidence type="ECO:0000256" key="4">
    <source>
        <dbReference type="PIRSR" id="PIRSR600407-2"/>
    </source>
</evidence>
<keyword evidence="2 5" id="KW-0378">Hydrolase</keyword>
<accession>A0A8T2UG49</accession>
<evidence type="ECO:0000256" key="7">
    <source>
        <dbReference type="SAM" id="Phobius"/>
    </source>
</evidence>
<organism evidence="8 9">
    <name type="scientific">Ceratopteris richardii</name>
    <name type="common">Triangle waterfern</name>
    <dbReference type="NCBI Taxonomy" id="49495"/>
    <lineage>
        <taxon>Eukaryota</taxon>
        <taxon>Viridiplantae</taxon>
        <taxon>Streptophyta</taxon>
        <taxon>Embryophyta</taxon>
        <taxon>Tracheophyta</taxon>
        <taxon>Polypodiopsida</taxon>
        <taxon>Polypodiidae</taxon>
        <taxon>Polypodiales</taxon>
        <taxon>Pteridineae</taxon>
        <taxon>Pteridaceae</taxon>
        <taxon>Parkerioideae</taxon>
        <taxon>Ceratopteris</taxon>
    </lineage>
</organism>
<comment type="similarity">
    <text evidence="1 5">Belongs to the GDA1/CD39 NTPase family.</text>
</comment>
<dbReference type="EMBL" id="CM035412">
    <property type="protein sequence ID" value="KAH7432827.1"/>
    <property type="molecule type" value="Genomic_DNA"/>
</dbReference>
<dbReference type="GO" id="GO:0005524">
    <property type="term" value="F:ATP binding"/>
    <property type="evidence" value="ECO:0007669"/>
    <property type="project" value="UniProtKB-KW"/>
</dbReference>
<dbReference type="Proteomes" id="UP000825935">
    <property type="component" value="Chromosome 7"/>
</dbReference>
<dbReference type="PANTHER" id="PTHR11782">
    <property type="entry name" value="ADENOSINE/GUANOSINE DIPHOSPHATASE"/>
    <property type="match status" value="1"/>
</dbReference>
<dbReference type="Gene3D" id="3.30.420.150">
    <property type="entry name" value="Exopolyphosphatase. Domain 2"/>
    <property type="match status" value="1"/>
</dbReference>